<dbReference type="Proteomes" id="UP000005384">
    <property type="component" value="Unassembled WGS sequence"/>
</dbReference>
<organism evidence="2 3">
    <name type="scientific">Hungatella hathewayi WAL-18680</name>
    <dbReference type="NCBI Taxonomy" id="742737"/>
    <lineage>
        <taxon>Bacteria</taxon>
        <taxon>Bacillati</taxon>
        <taxon>Bacillota</taxon>
        <taxon>Clostridia</taxon>
        <taxon>Lachnospirales</taxon>
        <taxon>Lachnospiraceae</taxon>
        <taxon>Hungatella</taxon>
    </lineage>
</organism>
<evidence type="ECO:0000313" key="2">
    <source>
        <dbReference type="EMBL" id="EHI57149.1"/>
    </source>
</evidence>
<keyword evidence="1" id="KW-1133">Transmembrane helix</keyword>
<dbReference type="HOGENOM" id="CLU_1903837_0_0_9"/>
<name>G5IMW6_9FIRM</name>
<dbReference type="AlphaFoldDB" id="G5IMW6"/>
<feature type="transmembrane region" description="Helical" evidence="1">
    <location>
        <begin position="6"/>
        <end position="23"/>
    </location>
</feature>
<accession>G5IMW6</accession>
<reference evidence="2 3" key="1">
    <citation type="submission" date="2011-08" db="EMBL/GenBank/DDBJ databases">
        <title>The Genome Sequence of Clostridium hathewayi WAL-18680.</title>
        <authorList>
            <consortium name="The Broad Institute Genome Sequencing Platform"/>
            <person name="Earl A."/>
            <person name="Ward D."/>
            <person name="Feldgarden M."/>
            <person name="Gevers D."/>
            <person name="Finegold S.M."/>
            <person name="Summanen P.H."/>
            <person name="Molitoris D.R."/>
            <person name="Song M."/>
            <person name="Daigneault M."/>
            <person name="Allen-Vercoe E."/>
            <person name="Young S.K."/>
            <person name="Zeng Q."/>
            <person name="Gargeya S."/>
            <person name="Fitzgerald M."/>
            <person name="Haas B."/>
            <person name="Abouelleil A."/>
            <person name="Alvarado L."/>
            <person name="Arachchi H.M."/>
            <person name="Berlin A."/>
            <person name="Brown A."/>
            <person name="Chapman S.B."/>
            <person name="Chen Z."/>
            <person name="Dunbar C."/>
            <person name="Freedman E."/>
            <person name="Gearin G."/>
            <person name="Gellesch M."/>
            <person name="Goldberg J."/>
            <person name="Griggs A."/>
            <person name="Gujja S."/>
            <person name="Heiman D."/>
            <person name="Howarth C."/>
            <person name="Larson L."/>
            <person name="Lui A."/>
            <person name="MacDonald P.J.P."/>
            <person name="Montmayeur A."/>
            <person name="Murphy C."/>
            <person name="Neiman D."/>
            <person name="Pearson M."/>
            <person name="Priest M."/>
            <person name="Roberts A."/>
            <person name="Saif S."/>
            <person name="Shea T."/>
            <person name="Shenoy N."/>
            <person name="Sisk P."/>
            <person name="Stolte C."/>
            <person name="Sykes S."/>
            <person name="Wortman J."/>
            <person name="Nusbaum C."/>
            <person name="Birren B."/>
        </authorList>
    </citation>
    <scope>NUCLEOTIDE SEQUENCE [LARGE SCALE GENOMIC DNA]</scope>
    <source>
        <strain evidence="2 3">WAL-18680</strain>
    </source>
</reference>
<sequence length="131" mass="15759">MVFCWIMSVGFAFILIVYIIDFFKAKKCDCTTLGTIIEIKQASRLTRYKTYICYRPIYKYKVFDTEYVNEFFMESDDTERYKLNDEVLLHYEKNNPMNFIPDGEMYYLKKNIIIFAILFLCFLMPSVSEMP</sequence>
<feature type="transmembrane region" description="Helical" evidence="1">
    <location>
        <begin position="112"/>
        <end position="128"/>
    </location>
</feature>
<keyword evidence="1" id="KW-0812">Transmembrane</keyword>
<evidence type="ECO:0000313" key="3">
    <source>
        <dbReference type="Proteomes" id="UP000005384"/>
    </source>
</evidence>
<dbReference type="EMBL" id="ADLN01000124">
    <property type="protein sequence ID" value="EHI57149.1"/>
    <property type="molecule type" value="Genomic_DNA"/>
</dbReference>
<proteinExistence type="predicted"/>
<evidence type="ECO:0008006" key="4">
    <source>
        <dbReference type="Google" id="ProtNLM"/>
    </source>
</evidence>
<dbReference type="RefSeq" id="WP_006782832.1">
    <property type="nucleotide sequence ID" value="NZ_CP040506.1"/>
</dbReference>
<gene>
    <name evidence="2" type="ORF">HMPREF9473_04844</name>
</gene>
<comment type="caution">
    <text evidence="2">The sequence shown here is derived from an EMBL/GenBank/DDBJ whole genome shotgun (WGS) entry which is preliminary data.</text>
</comment>
<keyword evidence="1" id="KW-0472">Membrane</keyword>
<dbReference type="PATRIC" id="fig|742737.3.peg.4833"/>
<protein>
    <recommendedName>
        <fullName evidence="4">DUF3592 domain-containing protein</fullName>
    </recommendedName>
</protein>
<evidence type="ECO:0000256" key="1">
    <source>
        <dbReference type="SAM" id="Phobius"/>
    </source>
</evidence>
<keyword evidence="3" id="KW-1185">Reference proteome</keyword>